<dbReference type="SUPFAM" id="SSF52402">
    <property type="entry name" value="Adenine nucleotide alpha hydrolases-like"/>
    <property type="match status" value="1"/>
</dbReference>
<dbReference type="Pfam" id="PF02540">
    <property type="entry name" value="NAD_synthase"/>
    <property type="match status" value="1"/>
</dbReference>
<keyword evidence="3 7" id="KW-0436">Ligase</keyword>
<feature type="domain" description="CN hydrolase" evidence="11">
    <location>
        <begin position="1"/>
        <end position="255"/>
    </location>
</feature>
<feature type="binding site" evidence="7">
    <location>
        <begin position="389"/>
        <end position="396"/>
    </location>
    <ligand>
        <name>ATP</name>
        <dbReference type="ChEBI" id="CHEBI:30616"/>
    </ligand>
</feature>
<feature type="active site" description="Proton acceptor; for glutaminase activity" evidence="7">
    <location>
        <position position="41"/>
    </location>
</feature>
<evidence type="ECO:0000313" key="13">
    <source>
        <dbReference type="Proteomes" id="UP000321204"/>
    </source>
</evidence>
<feature type="binding site" evidence="7">
    <location>
        <position position="501"/>
    </location>
    <ligand>
        <name>deamido-NAD(+)</name>
        <dbReference type="ChEBI" id="CHEBI:58437"/>
        <note>ligand shared between two neighboring subunits</note>
    </ligand>
</feature>
<evidence type="ECO:0000256" key="10">
    <source>
        <dbReference type="RuleBase" id="RU003811"/>
    </source>
</evidence>
<accession>A0A5B8ULE2</accession>
<dbReference type="Proteomes" id="UP000321204">
    <property type="component" value="Chromosome"/>
</dbReference>
<organism evidence="12 13">
    <name type="scientific">Flavisolibacter ginsenosidimutans</name>
    <dbReference type="NCBI Taxonomy" id="661481"/>
    <lineage>
        <taxon>Bacteria</taxon>
        <taxon>Pseudomonadati</taxon>
        <taxon>Bacteroidota</taxon>
        <taxon>Chitinophagia</taxon>
        <taxon>Chitinophagales</taxon>
        <taxon>Chitinophagaceae</taxon>
        <taxon>Flavisolibacter</taxon>
    </lineage>
</organism>
<dbReference type="PROSITE" id="PS00920">
    <property type="entry name" value="NITRIL_CHT_1"/>
    <property type="match status" value="1"/>
</dbReference>
<dbReference type="Gene3D" id="3.60.110.10">
    <property type="entry name" value="Carbon-nitrogen hydrolase"/>
    <property type="match status" value="1"/>
</dbReference>
<proteinExistence type="inferred from homology"/>
<evidence type="ECO:0000313" key="12">
    <source>
        <dbReference type="EMBL" id="QEC57383.1"/>
    </source>
</evidence>
<dbReference type="InterPro" id="IPR022310">
    <property type="entry name" value="NAD/GMP_synthase"/>
</dbReference>
<comment type="catalytic activity">
    <reaction evidence="7 8">
        <text>deamido-NAD(+) + L-glutamine + ATP + H2O = L-glutamate + AMP + diphosphate + NAD(+) + H(+)</text>
        <dbReference type="Rhea" id="RHEA:24384"/>
        <dbReference type="ChEBI" id="CHEBI:15377"/>
        <dbReference type="ChEBI" id="CHEBI:15378"/>
        <dbReference type="ChEBI" id="CHEBI:29985"/>
        <dbReference type="ChEBI" id="CHEBI:30616"/>
        <dbReference type="ChEBI" id="CHEBI:33019"/>
        <dbReference type="ChEBI" id="CHEBI:57540"/>
        <dbReference type="ChEBI" id="CHEBI:58359"/>
        <dbReference type="ChEBI" id="CHEBI:58437"/>
        <dbReference type="ChEBI" id="CHEBI:456215"/>
        <dbReference type="EC" id="6.3.5.1"/>
    </reaction>
</comment>
<dbReference type="PROSITE" id="PS50263">
    <property type="entry name" value="CN_HYDROLASE"/>
    <property type="match status" value="1"/>
</dbReference>
<dbReference type="Gene3D" id="3.40.50.620">
    <property type="entry name" value="HUPs"/>
    <property type="match status" value="1"/>
</dbReference>
<dbReference type="GO" id="GO:0003952">
    <property type="term" value="F:NAD+ synthase (glutamine-hydrolyzing) activity"/>
    <property type="evidence" value="ECO:0007669"/>
    <property type="project" value="UniProtKB-UniRule"/>
</dbReference>
<dbReference type="NCBIfam" id="NF010588">
    <property type="entry name" value="PRK13981.1"/>
    <property type="match status" value="1"/>
</dbReference>
<evidence type="ECO:0000259" key="11">
    <source>
        <dbReference type="PROSITE" id="PS50263"/>
    </source>
</evidence>
<evidence type="ECO:0000256" key="3">
    <source>
        <dbReference type="ARBA" id="ARBA00022598"/>
    </source>
</evidence>
<feature type="binding site" evidence="7">
    <location>
        <position position="118"/>
    </location>
    <ligand>
        <name>L-glutamine</name>
        <dbReference type="ChEBI" id="CHEBI:58359"/>
    </ligand>
</feature>
<comment type="similarity">
    <text evidence="10">Belongs to the NAD synthetase family.</text>
</comment>
<dbReference type="EC" id="6.3.5.1" evidence="7 8"/>
<feature type="active site" description="Nucleophile; for glutaminase activity" evidence="7">
    <location>
        <position position="148"/>
    </location>
</feature>
<dbReference type="HAMAP" id="MF_02090">
    <property type="entry name" value="NadE_glutamine_dep"/>
    <property type="match status" value="1"/>
</dbReference>
<gene>
    <name evidence="7" type="primary">nadE</name>
    <name evidence="12" type="ORF">FSB75_16240</name>
</gene>
<feature type="binding site" evidence="7">
    <location>
        <position position="182"/>
    </location>
    <ligand>
        <name>L-glutamine</name>
        <dbReference type="ChEBI" id="CHEBI:58359"/>
    </ligand>
</feature>
<protein>
    <recommendedName>
        <fullName evidence="7 8">Glutamine-dependent NAD(+) synthetase</fullName>
        <ecNumber evidence="7 8">6.3.5.1</ecNumber>
    </recommendedName>
    <alternativeName>
        <fullName evidence="7 8">NAD(+) synthase [glutamine-hydrolyzing]</fullName>
    </alternativeName>
</protein>
<feature type="active site" description="For glutaminase activity" evidence="7">
    <location>
        <position position="112"/>
    </location>
</feature>
<dbReference type="UniPathway" id="UPA00253">
    <property type="reaction ID" value="UER00334"/>
</dbReference>
<keyword evidence="5 7" id="KW-0067">ATP-binding</keyword>
<dbReference type="AlphaFoldDB" id="A0A5B8ULE2"/>
<evidence type="ECO:0000256" key="8">
    <source>
        <dbReference type="PIRNR" id="PIRNR006630"/>
    </source>
</evidence>
<evidence type="ECO:0000256" key="1">
    <source>
        <dbReference type="ARBA" id="ARBA00005188"/>
    </source>
</evidence>
<dbReference type="GO" id="GO:0005524">
    <property type="term" value="F:ATP binding"/>
    <property type="evidence" value="ECO:0007669"/>
    <property type="project" value="UniProtKB-UniRule"/>
</dbReference>
<dbReference type="InterPro" id="IPR000132">
    <property type="entry name" value="Nitrilase/CN_hydratase_CS"/>
</dbReference>
<dbReference type="GO" id="GO:0008795">
    <property type="term" value="F:NAD+ synthase activity"/>
    <property type="evidence" value="ECO:0007669"/>
    <property type="project" value="UniProtKB-UniRule"/>
</dbReference>
<sequence length="640" mass="71145">MKIYLAQQNYHIGNFEANTQKIIDGINRARAAGAELVLFSELCVCGYPPRDFLEFNDFVNASYAAIEKIKEHAGDIGVLIGAPARNPLKEGKDLFNAAFLLYEREIKAEIHKTLLPTYDVFDENRYFEPAFEWKCIEFKGKKLAVTICEDIWNLGDNPLYRKTPMEVLIKEAPDVMLNLSASPYNYAQDTVRNSIVKAHTEKYGIPMLYCNTVGSQTEIVFDGGSLVYDAEGNRVKEMKYFEEDFGLFDLNELTNGPSRPSRWEGHHPHDASLTADSAPVSISSLKEPVAPHEEIISGRKEVIETSPINNREEINASLQSEERSVGGLPTGKVGMGRSIYYYSAADVGKGSDIIAYLTDDKNIDEIYRALILGIRDYFGKMGFKKATLGASGGIDSAVVQALAVEALGKENVHVLLMPSQFSSDHSVSDAEQLSKNLGNRYDIVAIKNIFDAFESDLKPIFGDLPFGIAEENMQSRTRGNLLMAVANKFGYILLNTSNKSELATGYGTLYGDMAGGLSVLGDLYKTQVYALARFINRKTEILPENILIKAPSAELRPGQKDSDSLPEYDVLDRVLYNYIELRQGPKEIIAQGYDAALVARVLKLVNTNEYKRNQFCPIIRVSSKAFGVGRRLPIVAKYLS</sequence>
<dbReference type="PIRSF" id="PIRSF006630">
    <property type="entry name" value="NADS_GAT"/>
    <property type="match status" value="1"/>
</dbReference>
<dbReference type="InterPro" id="IPR036526">
    <property type="entry name" value="C-N_Hydrolase_sf"/>
</dbReference>
<evidence type="ECO:0000256" key="7">
    <source>
        <dbReference type="HAMAP-Rule" id="MF_02090"/>
    </source>
</evidence>
<dbReference type="EMBL" id="CP042433">
    <property type="protein sequence ID" value="QEC57383.1"/>
    <property type="molecule type" value="Genomic_DNA"/>
</dbReference>
<evidence type="ECO:0000256" key="6">
    <source>
        <dbReference type="ARBA" id="ARBA00023027"/>
    </source>
</evidence>
<feature type="binding site" evidence="7">
    <location>
        <position position="611"/>
    </location>
    <ligand>
        <name>deamido-NAD(+)</name>
        <dbReference type="ChEBI" id="CHEBI:58437"/>
        <note>ligand shared between two neighboring subunits</note>
    </ligand>
</feature>
<dbReference type="KEGG" id="fgg:FSB75_16240"/>
<dbReference type="GO" id="GO:0004359">
    <property type="term" value="F:glutaminase activity"/>
    <property type="evidence" value="ECO:0007669"/>
    <property type="project" value="InterPro"/>
</dbReference>
<dbReference type="CDD" id="cd07570">
    <property type="entry name" value="GAT_Gln-NAD-synth"/>
    <property type="match status" value="1"/>
</dbReference>
<dbReference type="GO" id="GO:0009435">
    <property type="term" value="P:NAD+ biosynthetic process"/>
    <property type="evidence" value="ECO:0007669"/>
    <property type="project" value="UniProtKB-UniRule"/>
</dbReference>
<dbReference type="InterPro" id="IPR003010">
    <property type="entry name" value="C-N_Hydrolase"/>
</dbReference>
<feature type="binding site" evidence="7">
    <location>
        <position position="496"/>
    </location>
    <ligand>
        <name>ATP</name>
        <dbReference type="ChEBI" id="CHEBI:30616"/>
    </ligand>
</feature>
<dbReference type="PANTHER" id="PTHR23090">
    <property type="entry name" value="NH 3 /GLUTAMINE-DEPENDENT NAD + SYNTHETASE"/>
    <property type="match status" value="1"/>
</dbReference>
<dbReference type="GO" id="GO:0000257">
    <property type="term" value="F:nitrilase activity"/>
    <property type="evidence" value="ECO:0007669"/>
    <property type="project" value="UniProtKB-ARBA"/>
</dbReference>
<comment type="caution">
    <text evidence="7">Lacks conserved residue(s) required for the propagation of feature annotation.</text>
</comment>
<dbReference type="GO" id="GO:0005737">
    <property type="term" value="C:cytoplasm"/>
    <property type="evidence" value="ECO:0007669"/>
    <property type="project" value="InterPro"/>
</dbReference>
<dbReference type="RefSeq" id="WP_146789638.1">
    <property type="nucleotide sequence ID" value="NZ_BAABIO010000003.1"/>
</dbReference>
<dbReference type="FunFam" id="3.40.50.620:FF:000106">
    <property type="entry name" value="Glutamine-dependent NAD(+) synthetase"/>
    <property type="match status" value="1"/>
</dbReference>
<dbReference type="OrthoDB" id="9803818at2"/>
<dbReference type="Pfam" id="PF00795">
    <property type="entry name" value="CN_hydrolase"/>
    <property type="match status" value="1"/>
</dbReference>
<comment type="pathway">
    <text evidence="1 7 8">Cofactor biosynthesis; NAD(+) biosynthesis; NAD(+) from deamido-NAD(+) (L-Gln route): step 1/1.</text>
</comment>
<dbReference type="InterPro" id="IPR014729">
    <property type="entry name" value="Rossmann-like_a/b/a_fold"/>
</dbReference>
<reference evidence="12 13" key="1">
    <citation type="journal article" date="2015" name="Int. J. Syst. Evol. Microbiol.">
        <title>Flavisolibacter ginsenosidimutans sp. nov., with ginsenoside-converting activity isolated from soil used for cultivating ginseng.</title>
        <authorList>
            <person name="Zhao Y."/>
            <person name="Liu Q."/>
            <person name="Kang M.S."/>
            <person name="Jin F."/>
            <person name="Yu H."/>
            <person name="Im W.T."/>
        </authorList>
    </citation>
    <scope>NUCLEOTIDE SEQUENCE [LARGE SCALE GENOMIC DNA]</scope>
    <source>
        <strain evidence="12 13">Gsoil 636</strain>
    </source>
</reference>
<dbReference type="NCBIfam" id="TIGR00552">
    <property type="entry name" value="nadE"/>
    <property type="match status" value="1"/>
</dbReference>
<dbReference type="InterPro" id="IPR003694">
    <property type="entry name" value="NAD_synthase"/>
</dbReference>
<name>A0A5B8ULE2_9BACT</name>
<evidence type="ECO:0000256" key="9">
    <source>
        <dbReference type="PROSITE-ProRule" id="PRU10139"/>
    </source>
</evidence>
<evidence type="ECO:0000256" key="4">
    <source>
        <dbReference type="ARBA" id="ARBA00022741"/>
    </source>
</evidence>
<feature type="active site" description="Proton acceptor" evidence="9">
    <location>
        <position position="41"/>
    </location>
</feature>
<feature type="binding site" evidence="7">
    <location>
        <position position="472"/>
    </location>
    <ligand>
        <name>deamido-NAD(+)</name>
        <dbReference type="ChEBI" id="CHEBI:58437"/>
        <note>ligand shared between two neighboring subunits</note>
    </ligand>
</feature>
<dbReference type="SUPFAM" id="SSF56317">
    <property type="entry name" value="Carbon-nitrogen hydrolase"/>
    <property type="match status" value="1"/>
</dbReference>
<keyword evidence="6 7" id="KW-0520">NAD</keyword>
<keyword evidence="13" id="KW-1185">Reference proteome</keyword>
<dbReference type="PANTHER" id="PTHR23090:SF9">
    <property type="entry name" value="GLUTAMINE-DEPENDENT NAD(+) SYNTHETASE"/>
    <property type="match status" value="1"/>
</dbReference>
<comment type="similarity">
    <text evidence="2 7 8">In the C-terminal section; belongs to the NAD synthetase family.</text>
</comment>
<comment type="function">
    <text evidence="7">Catalyzes the ATP-dependent amidation of deamido-NAD to form NAD. Uses L-glutamine as a nitrogen source.</text>
</comment>
<evidence type="ECO:0000256" key="2">
    <source>
        <dbReference type="ARBA" id="ARBA00007145"/>
    </source>
</evidence>
<keyword evidence="4 7" id="KW-0547">Nucleotide-binding</keyword>
<dbReference type="CDD" id="cd00553">
    <property type="entry name" value="NAD_synthase"/>
    <property type="match status" value="1"/>
</dbReference>
<evidence type="ECO:0000256" key="5">
    <source>
        <dbReference type="ARBA" id="ARBA00022840"/>
    </source>
</evidence>
<dbReference type="InterPro" id="IPR014445">
    <property type="entry name" value="Gln-dep_NAD_synthase"/>
</dbReference>